<comment type="caution">
    <text evidence="11">The sequence shown here is derived from an EMBL/GenBank/DDBJ whole genome shotgun (WGS) entry which is preliminary data.</text>
</comment>
<dbReference type="GO" id="GO:0000107">
    <property type="term" value="F:imidazoleglycerol-phosphate synthase activity"/>
    <property type="evidence" value="ECO:0007669"/>
    <property type="project" value="UniProtKB-UniRule"/>
</dbReference>
<dbReference type="GO" id="GO:0000105">
    <property type="term" value="P:L-histidine biosynthetic process"/>
    <property type="evidence" value="ECO:0007669"/>
    <property type="project" value="UniProtKB-UniRule"/>
</dbReference>
<evidence type="ECO:0000256" key="4">
    <source>
        <dbReference type="ARBA" id="ARBA00022605"/>
    </source>
</evidence>
<keyword evidence="9" id="KW-0963">Cytoplasm</keyword>
<keyword evidence="5 9" id="KW-0368">Histidine biosynthesis</keyword>
<evidence type="ECO:0000256" key="6">
    <source>
        <dbReference type="ARBA" id="ARBA00023239"/>
    </source>
</evidence>
<evidence type="ECO:0000256" key="8">
    <source>
        <dbReference type="ARBA" id="ARBA00047838"/>
    </source>
</evidence>
<comment type="function">
    <text evidence="7 9">IGPS catalyzes the conversion of PRFAR and glutamine to IGP, AICAR and glutamate. The HisF subunit catalyzes the cyclization activity that produces IGP and AICAR from PRFAR using the ammonia provided by the HisH subunit.</text>
</comment>
<proteinExistence type="inferred from homology"/>
<dbReference type="GO" id="GO:0016829">
    <property type="term" value="F:lyase activity"/>
    <property type="evidence" value="ECO:0007669"/>
    <property type="project" value="UniProtKB-KW"/>
</dbReference>
<accession>A0A1F5VX43</accession>
<reference evidence="11 12" key="1">
    <citation type="journal article" date="2016" name="Nat. Commun.">
        <title>Thousands of microbial genomes shed light on interconnected biogeochemical processes in an aquifer system.</title>
        <authorList>
            <person name="Anantharaman K."/>
            <person name="Brown C.T."/>
            <person name="Hug L.A."/>
            <person name="Sharon I."/>
            <person name="Castelle C.J."/>
            <person name="Probst A.J."/>
            <person name="Thomas B.C."/>
            <person name="Singh A."/>
            <person name="Wilkins M.J."/>
            <person name="Karaoz U."/>
            <person name="Brodie E.L."/>
            <person name="Williams K.H."/>
            <person name="Hubbard S.S."/>
            <person name="Banfield J.F."/>
        </authorList>
    </citation>
    <scope>NUCLEOTIDE SEQUENCE [LARGE SCALE GENOMIC DNA]</scope>
</reference>
<evidence type="ECO:0000256" key="10">
    <source>
        <dbReference type="RuleBase" id="RU003657"/>
    </source>
</evidence>
<evidence type="ECO:0000313" key="11">
    <source>
        <dbReference type="EMBL" id="OGF67999.1"/>
    </source>
</evidence>
<comment type="subunit">
    <text evidence="3 9">Heterodimer of HisH and HisF.</text>
</comment>
<dbReference type="EC" id="4.3.2.10" evidence="9"/>
<dbReference type="UniPathway" id="UPA00031">
    <property type="reaction ID" value="UER00010"/>
</dbReference>
<dbReference type="EMBL" id="MFGW01000034">
    <property type="protein sequence ID" value="OGF67999.1"/>
    <property type="molecule type" value="Genomic_DNA"/>
</dbReference>
<sequence length="250" mass="27236">MLAIRIIACLDIEEGKVVKGIKFKGIQDVGNPVEFARYYNEQEVDELVFLDIGASYKSKEILIDVVHAVSKEVFIPLTVGGGLRSIEDIRKVLNAGADKVALCTSAIENPALISEGAYIFGSQCIVLSIDAKRDGDSWYAFTRGGRHNSGLDAIEWAKKAEQLGAGEILLNSIDMDGTRAGYDIELTRKVHESVGIPVIASGGAGELKHMLDIINEGKADAVLIASLLHYREYTIHGMKKYLKENGVCVR</sequence>
<dbReference type="Proteomes" id="UP000178943">
    <property type="component" value="Unassembled WGS sequence"/>
</dbReference>
<dbReference type="HAMAP" id="MF_01013">
    <property type="entry name" value="HisF"/>
    <property type="match status" value="1"/>
</dbReference>
<protein>
    <recommendedName>
        <fullName evidence="9">Imidazole glycerol phosphate synthase subunit HisF</fullName>
        <ecNumber evidence="9">4.3.2.10</ecNumber>
    </recommendedName>
    <alternativeName>
        <fullName evidence="9">IGP synthase cyclase subunit</fullName>
    </alternativeName>
    <alternativeName>
        <fullName evidence="9">IGP synthase subunit HisF</fullName>
    </alternativeName>
    <alternativeName>
        <fullName evidence="9">ImGP synthase subunit HisF</fullName>
        <shortName evidence="9">IGPS subunit HisF</shortName>
    </alternativeName>
</protein>
<evidence type="ECO:0000313" key="12">
    <source>
        <dbReference type="Proteomes" id="UP000178943"/>
    </source>
</evidence>
<evidence type="ECO:0000256" key="1">
    <source>
        <dbReference type="ARBA" id="ARBA00005091"/>
    </source>
</evidence>
<dbReference type="Pfam" id="PF00977">
    <property type="entry name" value="His_biosynth"/>
    <property type="match status" value="1"/>
</dbReference>
<dbReference type="GO" id="GO:0005737">
    <property type="term" value="C:cytoplasm"/>
    <property type="evidence" value="ECO:0007669"/>
    <property type="project" value="UniProtKB-SubCell"/>
</dbReference>
<dbReference type="SUPFAM" id="SSF51366">
    <property type="entry name" value="Ribulose-phoshate binding barrel"/>
    <property type="match status" value="1"/>
</dbReference>
<dbReference type="AlphaFoldDB" id="A0A1F5VX43"/>
<evidence type="ECO:0000256" key="5">
    <source>
        <dbReference type="ARBA" id="ARBA00023102"/>
    </source>
</evidence>
<organism evidence="11 12">
    <name type="scientific">Candidatus Fischerbacteria bacterium RBG_13_37_8</name>
    <dbReference type="NCBI Taxonomy" id="1817863"/>
    <lineage>
        <taxon>Bacteria</taxon>
        <taxon>Candidatus Fischeribacteriota</taxon>
    </lineage>
</organism>
<keyword evidence="4 9" id="KW-0028">Amino-acid biosynthesis</keyword>
<dbReference type="CDD" id="cd04731">
    <property type="entry name" value="HisF"/>
    <property type="match status" value="1"/>
</dbReference>
<comment type="similarity">
    <text evidence="2 9 10">Belongs to the HisA/HisF family.</text>
</comment>
<dbReference type="InterPro" id="IPR013785">
    <property type="entry name" value="Aldolase_TIM"/>
</dbReference>
<comment type="pathway">
    <text evidence="1 9">Amino-acid biosynthesis; L-histidine biosynthesis; L-histidine from 5-phospho-alpha-D-ribose 1-diphosphate: step 5/9.</text>
</comment>
<dbReference type="InterPro" id="IPR004651">
    <property type="entry name" value="HisF"/>
</dbReference>
<keyword evidence="6 9" id="KW-0456">Lyase</keyword>
<feature type="active site" evidence="9">
    <location>
        <position position="130"/>
    </location>
</feature>
<comment type="catalytic activity">
    <reaction evidence="8 9">
        <text>5-[(5-phospho-1-deoxy-D-ribulos-1-ylimino)methylamino]-1-(5-phospho-beta-D-ribosyl)imidazole-4-carboxamide + L-glutamine = D-erythro-1-(imidazol-4-yl)glycerol 3-phosphate + 5-amino-1-(5-phospho-beta-D-ribosyl)imidazole-4-carboxamide + L-glutamate + H(+)</text>
        <dbReference type="Rhea" id="RHEA:24793"/>
        <dbReference type="ChEBI" id="CHEBI:15378"/>
        <dbReference type="ChEBI" id="CHEBI:29985"/>
        <dbReference type="ChEBI" id="CHEBI:58278"/>
        <dbReference type="ChEBI" id="CHEBI:58359"/>
        <dbReference type="ChEBI" id="CHEBI:58475"/>
        <dbReference type="ChEBI" id="CHEBI:58525"/>
        <dbReference type="EC" id="4.3.2.10"/>
    </reaction>
</comment>
<dbReference type="Gene3D" id="3.20.20.70">
    <property type="entry name" value="Aldolase class I"/>
    <property type="match status" value="1"/>
</dbReference>
<dbReference type="InterPro" id="IPR011060">
    <property type="entry name" value="RibuloseP-bd_barrel"/>
</dbReference>
<dbReference type="PANTHER" id="PTHR21235">
    <property type="entry name" value="IMIDAZOLE GLYCEROL PHOSPHATE SYNTHASE SUBUNIT HISF/H IGP SYNTHASE SUBUNIT HISF/H"/>
    <property type="match status" value="1"/>
</dbReference>
<feature type="active site" evidence="9">
    <location>
        <position position="11"/>
    </location>
</feature>
<dbReference type="InterPro" id="IPR050064">
    <property type="entry name" value="IGPS_HisA/HisF"/>
</dbReference>
<name>A0A1F5VX43_9BACT</name>
<dbReference type="NCBIfam" id="TIGR00735">
    <property type="entry name" value="hisF"/>
    <property type="match status" value="1"/>
</dbReference>
<gene>
    <name evidence="9" type="primary">hisF</name>
    <name evidence="11" type="ORF">A2Y62_21485</name>
</gene>
<evidence type="ECO:0000256" key="3">
    <source>
        <dbReference type="ARBA" id="ARBA00011152"/>
    </source>
</evidence>
<evidence type="ECO:0000256" key="7">
    <source>
        <dbReference type="ARBA" id="ARBA00025475"/>
    </source>
</evidence>
<dbReference type="InterPro" id="IPR006062">
    <property type="entry name" value="His_biosynth"/>
</dbReference>
<evidence type="ECO:0000256" key="2">
    <source>
        <dbReference type="ARBA" id="ARBA00009667"/>
    </source>
</evidence>
<dbReference type="PANTHER" id="PTHR21235:SF2">
    <property type="entry name" value="IMIDAZOLE GLYCEROL PHOSPHATE SYNTHASE HISHF"/>
    <property type="match status" value="1"/>
</dbReference>
<comment type="subcellular location">
    <subcellularLocation>
        <location evidence="9">Cytoplasm</location>
    </subcellularLocation>
</comment>
<evidence type="ECO:0000256" key="9">
    <source>
        <dbReference type="HAMAP-Rule" id="MF_01013"/>
    </source>
</evidence>
<dbReference type="STRING" id="1817863.A2Y62_21485"/>